<dbReference type="NCBIfam" id="TIGR00049">
    <property type="entry name" value="iron-sulfur cluster assembly accessory protein"/>
    <property type="match status" value="1"/>
</dbReference>
<dbReference type="OrthoDB" id="333486at2759"/>
<dbReference type="PROSITE" id="PS01152">
    <property type="entry name" value="HESB"/>
    <property type="match status" value="1"/>
</dbReference>
<evidence type="ECO:0000256" key="3">
    <source>
        <dbReference type="ARBA" id="ARBA00022485"/>
    </source>
</evidence>
<comment type="pathway">
    <text evidence="1">Cofactor biosynthesis; iron-sulfur cluster biosynthesis.</text>
</comment>
<keyword evidence="3" id="KW-0004">4Fe-4S</keyword>
<keyword evidence="3" id="KW-0408">Iron</keyword>
<dbReference type="InterPro" id="IPR050322">
    <property type="entry name" value="Fe-S_cluster_asmbl/transfer"/>
</dbReference>
<dbReference type="InterPro" id="IPR035903">
    <property type="entry name" value="HesB-like_dom_sf"/>
</dbReference>
<gene>
    <name evidence="5" type="ORF">TrRE_jg12923</name>
</gene>
<dbReference type="Proteomes" id="UP001165082">
    <property type="component" value="Unassembled WGS sequence"/>
</dbReference>
<dbReference type="InterPro" id="IPR017870">
    <property type="entry name" value="FeS_cluster_insertion_CS"/>
</dbReference>
<dbReference type="GO" id="GO:0051537">
    <property type="term" value="F:2 iron, 2 sulfur cluster binding"/>
    <property type="evidence" value="ECO:0007669"/>
    <property type="project" value="TreeGrafter"/>
</dbReference>
<evidence type="ECO:0000313" key="5">
    <source>
        <dbReference type="EMBL" id="GMH60547.1"/>
    </source>
</evidence>
<feature type="domain" description="Core" evidence="4">
    <location>
        <begin position="40"/>
        <end position="147"/>
    </location>
</feature>
<evidence type="ECO:0000313" key="6">
    <source>
        <dbReference type="Proteomes" id="UP001165082"/>
    </source>
</evidence>
<evidence type="ECO:0000256" key="2">
    <source>
        <dbReference type="ARBA" id="ARBA00006718"/>
    </source>
</evidence>
<dbReference type="Gene3D" id="2.60.300.12">
    <property type="entry name" value="HesB-like domain"/>
    <property type="match status" value="1"/>
</dbReference>
<dbReference type="GO" id="GO:0016226">
    <property type="term" value="P:iron-sulfur cluster assembly"/>
    <property type="evidence" value="ECO:0007669"/>
    <property type="project" value="InterPro"/>
</dbReference>
<keyword evidence="6" id="KW-1185">Reference proteome</keyword>
<dbReference type="PANTHER" id="PTHR10072:SF41">
    <property type="entry name" value="IRON-SULFUR CLUSTER ASSEMBLY 1 HOMOLOG, MITOCHONDRIAL"/>
    <property type="match status" value="1"/>
</dbReference>
<accession>A0A9W7A086</accession>
<dbReference type="GO" id="GO:0005739">
    <property type="term" value="C:mitochondrion"/>
    <property type="evidence" value="ECO:0007669"/>
    <property type="project" value="TreeGrafter"/>
</dbReference>
<comment type="similarity">
    <text evidence="2">Belongs to the HesB/IscA family.</text>
</comment>
<dbReference type="Pfam" id="PF01521">
    <property type="entry name" value="Fe-S_biosyn"/>
    <property type="match status" value="1"/>
</dbReference>
<evidence type="ECO:0000259" key="4">
    <source>
        <dbReference type="Pfam" id="PF01521"/>
    </source>
</evidence>
<dbReference type="SUPFAM" id="SSF89360">
    <property type="entry name" value="HesB-like domain"/>
    <property type="match status" value="1"/>
</dbReference>
<evidence type="ECO:0000256" key="1">
    <source>
        <dbReference type="ARBA" id="ARBA00005151"/>
    </source>
</evidence>
<protein>
    <recommendedName>
        <fullName evidence="4">Core domain-containing protein</fullName>
    </recommendedName>
</protein>
<dbReference type="PANTHER" id="PTHR10072">
    <property type="entry name" value="IRON-SULFUR CLUSTER ASSEMBLY PROTEIN"/>
    <property type="match status" value="1"/>
</dbReference>
<dbReference type="EMBL" id="BRXZ01002366">
    <property type="protein sequence ID" value="GMH60547.1"/>
    <property type="molecule type" value="Genomic_DNA"/>
</dbReference>
<name>A0A9W7A086_9STRA</name>
<reference evidence="5" key="1">
    <citation type="submission" date="2022-07" db="EMBL/GenBank/DDBJ databases">
        <title>Genome analysis of Parmales, a sister group of diatoms, reveals the evolutionary specialization of diatoms from phago-mixotrophs to photoautotrophs.</title>
        <authorList>
            <person name="Ban H."/>
            <person name="Sato S."/>
            <person name="Yoshikawa S."/>
            <person name="Kazumasa Y."/>
            <person name="Nakamura Y."/>
            <person name="Ichinomiya M."/>
            <person name="Saitoh K."/>
            <person name="Sato N."/>
            <person name="Blanc-Mathieu R."/>
            <person name="Endo H."/>
            <person name="Kuwata A."/>
            <person name="Ogata H."/>
        </authorList>
    </citation>
    <scope>NUCLEOTIDE SEQUENCE</scope>
</reference>
<dbReference type="InterPro" id="IPR016092">
    <property type="entry name" value="ATAP"/>
</dbReference>
<sequence>MGLHIRTADRGFSTVAAEVPKPKKRRRRRRKTALPTRAPIIVTPGAADRVKSLLSTKEDAKGIRLGVKKRGCNGLSFTMNYVLDTPEDAKLTKLDEFVTCENGVVVYVDPGAMFNIVGTVMDWEETELSAEFTFNNPNSKGECGCGESFNV</sequence>
<proteinExistence type="inferred from homology"/>
<keyword evidence="3" id="KW-0411">Iron-sulfur</keyword>
<dbReference type="GO" id="GO:0051539">
    <property type="term" value="F:4 iron, 4 sulfur cluster binding"/>
    <property type="evidence" value="ECO:0007669"/>
    <property type="project" value="UniProtKB-KW"/>
</dbReference>
<organism evidence="5 6">
    <name type="scientific">Triparma retinervis</name>
    <dbReference type="NCBI Taxonomy" id="2557542"/>
    <lineage>
        <taxon>Eukaryota</taxon>
        <taxon>Sar</taxon>
        <taxon>Stramenopiles</taxon>
        <taxon>Ochrophyta</taxon>
        <taxon>Bolidophyceae</taxon>
        <taxon>Parmales</taxon>
        <taxon>Triparmaceae</taxon>
        <taxon>Triparma</taxon>
    </lineage>
</organism>
<keyword evidence="3" id="KW-0479">Metal-binding</keyword>
<dbReference type="InterPro" id="IPR000361">
    <property type="entry name" value="ATAP_core_dom"/>
</dbReference>
<comment type="caution">
    <text evidence="5">The sequence shown here is derived from an EMBL/GenBank/DDBJ whole genome shotgun (WGS) entry which is preliminary data.</text>
</comment>
<dbReference type="AlphaFoldDB" id="A0A9W7A086"/>